<dbReference type="Gene3D" id="1.10.150.480">
    <property type="match status" value="1"/>
</dbReference>
<keyword evidence="5" id="KW-1185">Reference proteome</keyword>
<organism evidence="4 5">
    <name type="scientific">Actinophytocola xinjiangensis</name>
    <dbReference type="NCBI Taxonomy" id="485602"/>
    <lineage>
        <taxon>Bacteria</taxon>
        <taxon>Bacillati</taxon>
        <taxon>Actinomycetota</taxon>
        <taxon>Actinomycetes</taxon>
        <taxon>Pseudonocardiales</taxon>
        <taxon>Pseudonocardiaceae</taxon>
    </lineage>
</organism>
<keyword evidence="1" id="KW-1133">Transmembrane helix</keyword>
<evidence type="ECO:0000259" key="3">
    <source>
        <dbReference type="Pfam" id="PF08341"/>
    </source>
</evidence>
<dbReference type="Pfam" id="PF08341">
    <property type="entry name" value="TED"/>
    <property type="match status" value="1"/>
</dbReference>
<evidence type="ECO:0000256" key="2">
    <source>
        <dbReference type="SAM" id="SignalP"/>
    </source>
</evidence>
<name>A0A7Z0WIS2_9PSEU</name>
<dbReference type="AlphaFoldDB" id="A0A7Z0WIS2"/>
<dbReference type="NCBIfam" id="TIGR03934">
    <property type="entry name" value="TQXA_dom"/>
    <property type="match status" value="1"/>
</dbReference>
<feature type="transmembrane region" description="Helical" evidence="1">
    <location>
        <begin position="336"/>
        <end position="357"/>
    </location>
</feature>
<dbReference type="OrthoDB" id="2676146at2"/>
<protein>
    <recommendedName>
        <fullName evidence="3">Thioester domain-containing protein</fullName>
    </recommendedName>
</protein>
<keyword evidence="1" id="KW-0812">Transmembrane</keyword>
<dbReference type="EMBL" id="MSIF01000015">
    <property type="protein sequence ID" value="OLF07577.1"/>
    <property type="molecule type" value="Genomic_DNA"/>
</dbReference>
<dbReference type="Proteomes" id="UP000185696">
    <property type="component" value="Unassembled WGS sequence"/>
</dbReference>
<evidence type="ECO:0000256" key="1">
    <source>
        <dbReference type="SAM" id="Phobius"/>
    </source>
</evidence>
<keyword evidence="1" id="KW-0472">Membrane</keyword>
<sequence>MARRTVMALFARACAVALGLSLGAVAGVAAADTTTGTVDPAGDRPGFTVDVGDGVFAALDTRLIGLRLGADTVLGTYCVEIDTEIDEREPMVERPWAGSPFTENHAKVNWVLHNGFPVRSPAALTTALTGAGAALTDAIDEREAVTATQAAIWHFSDGVDLDRDNPLPGSPAGNANDVLALYDHLTGRANVGLAEEPTASLAVDPRTVTGDAGTRLGPLTVSTTAATVAVTATGARVTDADGRPVTEARDGTDLFLDIPADAPAGRATVTLAATAVVETGRLFVGEDYDRAPTQSLIVAQASESDLTASAQANWDDVSPAAQGRSDSGLAETGASVLAPVLLGSVLVGAGIVSVLFVRRRRSAL</sequence>
<evidence type="ECO:0000313" key="5">
    <source>
        <dbReference type="Proteomes" id="UP000185696"/>
    </source>
</evidence>
<feature type="chain" id="PRO_5038612245" description="Thioester domain-containing protein" evidence="2">
    <location>
        <begin position="27"/>
        <end position="364"/>
    </location>
</feature>
<proteinExistence type="predicted"/>
<comment type="caution">
    <text evidence="4">The sequence shown here is derived from an EMBL/GenBank/DDBJ whole genome shotgun (WGS) entry which is preliminary data.</text>
</comment>
<feature type="signal peptide" evidence="2">
    <location>
        <begin position="1"/>
        <end position="26"/>
    </location>
</feature>
<accession>A0A7Z0WIS2</accession>
<reference evidence="4 5" key="1">
    <citation type="submission" date="2016-12" db="EMBL/GenBank/DDBJ databases">
        <title>The draft genome sequence of Actinophytocola xinjiangensis.</title>
        <authorList>
            <person name="Wang W."/>
            <person name="Yuan L."/>
        </authorList>
    </citation>
    <scope>NUCLEOTIDE SEQUENCE [LARGE SCALE GENOMIC DNA]</scope>
    <source>
        <strain evidence="4 5">CGMCC 4.4663</strain>
    </source>
</reference>
<gene>
    <name evidence="4" type="ORF">BLA60_27050</name>
</gene>
<dbReference type="InterPro" id="IPR023849">
    <property type="entry name" value="TQXA_dom"/>
</dbReference>
<keyword evidence="2" id="KW-0732">Signal</keyword>
<evidence type="ECO:0000313" key="4">
    <source>
        <dbReference type="EMBL" id="OLF07577.1"/>
    </source>
</evidence>
<feature type="domain" description="Thioester" evidence="3">
    <location>
        <begin position="76"/>
        <end position="190"/>
    </location>
</feature>
<dbReference type="InterPro" id="IPR013552">
    <property type="entry name" value="Thioester_dom"/>
</dbReference>